<evidence type="ECO:0000256" key="1">
    <source>
        <dbReference type="SAM" id="MobiDB-lite"/>
    </source>
</evidence>
<feature type="region of interest" description="Disordered" evidence="1">
    <location>
        <begin position="250"/>
        <end position="298"/>
    </location>
</feature>
<dbReference type="PANTHER" id="PTHR15725">
    <property type="entry name" value="ZN-FINGER, C-X8-C-X5-C-X3-H TYPE-CONTAINING"/>
    <property type="match status" value="1"/>
</dbReference>
<dbReference type="AlphaFoldDB" id="A0AAD5DF16"/>
<comment type="caution">
    <text evidence="2">The sequence shown here is derived from an EMBL/GenBank/DDBJ whole genome shotgun (WGS) entry which is preliminary data.</text>
</comment>
<feature type="region of interest" description="Disordered" evidence="1">
    <location>
        <begin position="179"/>
        <end position="222"/>
    </location>
</feature>
<dbReference type="PANTHER" id="PTHR15725:SF18">
    <property type="entry name" value="ZINC FINGER, CCCH-TYPE-RELATED"/>
    <property type="match status" value="1"/>
</dbReference>
<evidence type="ECO:0000313" key="3">
    <source>
        <dbReference type="Proteomes" id="UP001206925"/>
    </source>
</evidence>
<evidence type="ECO:0000313" key="2">
    <source>
        <dbReference type="EMBL" id="KAI7758197.1"/>
    </source>
</evidence>
<dbReference type="EMBL" id="JAMZMK010000017">
    <property type="protein sequence ID" value="KAI7758197.1"/>
    <property type="molecule type" value="Genomic_DNA"/>
</dbReference>
<keyword evidence="3" id="KW-1185">Reference proteome</keyword>
<feature type="compositionally biased region" description="Basic and acidic residues" evidence="1">
    <location>
        <begin position="139"/>
        <end position="157"/>
    </location>
</feature>
<accession>A0AAD5DF16</accession>
<feature type="region of interest" description="Disordered" evidence="1">
    <location>
        <begin position="75"/>
        <end position="157"/>
    </location>
</feature>
<organism evidence="2 3">
    <name type="scientific">Ambrosia artemisiifolia</name>
    <name type="common">Common ragweed</name>
    <dbReference type="NCBI Taxonomy" id="4212"/>
    <lineage>
        <taxon>Eukaryota</taxon>
        <taxon>Viridiplantae</taxon>
        <taxon>Streptophyta</taxon>
        <taxon>Embryophyta</taxon>
        <taxon>Tracheophyta</taxon>
        <taxon>Spermatophyta</taxon>
        <taxon>Magnoliopsida</taxon>
        <taxon>eudicotyledons</taxon>
        <taxon>Gunneridae</taxon>
        <taxon>Pentapetalae</taxon>
        <taxon>asterids</taxon>
        <taxon>campanulids</taxon>
        <taxon>Asterales</taxon>
        <taxon>Asteraceae</taxon>
        <taxon>Asteroideae</taxon>
        <taxon>Heliantheae alliance</taxon>
        <taxon>Heliantheae</taxon>
        <taxon>Ambrosia</taxon>
    </lineage>
</organism>
<gene>
    <name evidence="2" type="ORF">M8C21_027662</name>
</gene>
<protein>
    <submittedName>
        <fullName evidence="2">Uncharacterized protein</fullName>
    </submittedName>
</protein>
<proteinExistence type="predicted"/>
<feature type="compositionally biased region" description="Basic and acidic residues" evidence="1">
    <location>
        <begin position="202"/>
        <end position="222"/>
    </location>
</feature>
<dbReference type="Proteomes" id="UP001206925">
    <property type="component" value="Unassembled WGS sequence"/>
</dbReference>
<dbReference type="GO" id="GO:0003729">
    <property type="term" value="F:mRNA binding"/>
    <property type="evidence" value="ECO:0007669"/>
    <property type="project" value="TreeGrafter"/>
</dbReference>
<sequence>MVTNQQPQYSQLEELLKTNTDCLYFLASPLTCIKISAFSTLLYNLTKLRLHYHLLTGKWRVACIFFQKGPEKSVQEQKFPPQENVQKPTEFPPQEKQVPRAQQRNGGAVMEKKVAPPPEEPPRYKPAGVVLPPVYDSNHVSDNEEQFGRSRGQDFDLGRSVDYDVNHYNKEGYAWEDHRESNGFGRTQYPRDESPDQLNSSDLRHRLSKQRRDNNVGGLRREAHYNQRHDCCLDSGPLSNRLRGRIKIPGRAMSPGYEHGSRVKRDIDMGTQQRSRYSPGRSPHVSSNNSRVKADYEKSTNDQALLNLEVSDVANKVGSIDEDAMLDQELEAYDHREDFNLEEGEEYMEEGYETGKKQSEMYSWIQSF</sequence>
<feature type="compositionally biased region" description="Basic and acidic residues" evidence="1">
    <location>
        <begin position="259"/>
        <end position="268"/>
    </location>
</feature>
<reference evidence="2" key="1">
    <citation type="submission" date="2022-06" db="EMBL/GenBank/DDBJ databases">
        <title>Uncovering the hologenomic basis of an extraordinary plant invasion.</title>
        <authorList>
            <person name="Bieker V.C."/>
            <person name="Martin M.D."/>
            <person name="Gilbert T."/>
            <person name="Hodgins K."/>
            <person name="Battlay P."/>
            <person name="Petersen B."/>
            <person name="Wilson J."/>
        </authorList>
    </citation>
    <scope>NUCLEOTIDE SEQUENCE</scope>
    <source>
        <strain evidence="2">AA19_3_7</strain>
        <tissue evidence="2">Leaf</tissue>
    </source>
</reference>
<name>A0AAD5DF16_AMBAR</name>